<organism evidence="10 11">
    <name type="scientific">Saccharothrix xinjiangensis</name>
    <dbReference type="NCBI Taxonomy" id="204798"/>
    <lineage>
        <taxon>Bacteria</taxon>
        <taxon>Bacillati</taxon>
        <taxon>Actinomycetota</taxon>
        <taxon>Actinomycetes</taxon>
        <taxon>Pseudonocardiales</taxon>
        <taxon>Pseudonocardiaceae</taxon>
        <taxon>Saccharothrix</taxon>
    </lineage>
</organism>
<evidence type="ECO:0000256" key="6">
    <source>
        <dbReference type="ARBA" id="ARBA00022840"/>
    </source>
</evidence>
<comment type="caution">
    <text evidence="10">The sequence shown here is derived from an EMBL/GenBank/DDBJ whole genome shotgun (WGS) entry which is preliminary data.</text>
</comment>
<dbReference type="Pfam" id="PF19279">
    <property type="entry name" value="YegS_C"/>
    <property type="match status" value="1"/>
</dbReference>
<dbReference type="InterPro" id="IPR045540">
    <property type="entry name" value="YegS/DAGK_C"/>
</dbReference>
<dbReference type="InterPro" id="IPR050187">
    <property type="entry name" value="Lipid_Phosphate_FormReg"/>
</dbReference>
<dbReference type="RefSeq" id="WP_344041056.1">
    <property type="nucleotide sequence ID" value="NZ_BAAAKE010000027.1"/>
</dbReference>
<dbReference type="GO" id="GO:0016301">
    <property type="term" value="F:kinase activity"/>
    <property type="evidence" value="ECO:0007669"/>
    <property type="project" value="UniProtKB-KW"/>
</dbReference>
<dbReference type="SMART" id="SM00046">
    <property type="entry name" value="DAGKc"/>
    <property type="match status" value="1"/>
</dbReference>
<feature type="domain" description="DAGKc" evidence="9">
    <location>
        <begin position="1"/>
        <end position="131"/>
    </location>
</feature>
<evidence type="ECO:0000256" key="4">
    <source>
        <dbReference type="ARBA" id="ARBA00022741"/>
    </source>
</evidence>
<comment type="cofactor">
    <cofactor evidence="1">
        <name>Mg(2+)</name>
        <dbReference type="ChEBI" id="CHEBI:18420"/>
    </cofactor>
</comment>
<keyword evidence="8" id="KW-1208">Phospholipid metabolism</keyword>
<dbReference type="InterPro" id="IPR017438">
    <property type="entry name" value="ATP-NAD_kinase_N"/>
</dbReference>
<dbReference type="Proteomes" id="UP001595833">
    <property type="component" value="Unassembled WGS sequence"/>
</dbReference>
<evidence type="ECO:0000256" key="7">
    <source>
        <dbReference type="ARBA" id="ARBA00023209"/>
    </source>
</evidence>
<dbReference type="Gene3D" id="3.40.50.10330">
    <property type="entry name" value="Probable inorganic polyphosphate/atp-NAD kinase, domain 1"/>
    <property type="match status" value="1"/>
</dbReference>
<proteinExistence type="inferred from homology"/>
<dbReference type="Pfam" id="PF00781">
    <property type="entry name" value="DAGK_cat"/>
    <property type="match status" value="1"/>
</dbReference>
<keyword evidence="3 10" id="KW-0808">Transferase</keyword>
<evidence type="ECO:0000256" key="5">
    <source>
        <dbReference type="ARBA" id="ARBA00022777"/>
    </source>
</evidence>
<keyword evidence="11" id="KW-1185">Reference proteome</keyword>
<dbReference type="EC" id="2.7.1.-" evidence="10"/>
<dbReference type="Gene3D" id="2.60.200.40">
    <property type="match status" value="1"/>
</dbReference>
<keyword evidence="7" id="KW-0444">Lipid biosynthesis</keyword>
<keyword evidence="5 10" id="KW-0418">Kinase</keyword>
<dbReference type="InterPro" id="IPR001206">
    <property type="entry name" value="Diacylglycerol_kinase_cat_dom"/>
</dbReference>
<evidence type="ECO:0000256" key="3">
    <source>
        <dbReference type="ARBA" id="ARBA00022679"/>
    </source>
</evidence>
<evidence type="ECO:0000256" key="2">
    <source>
        <dbReference type="ARBA" id="ARBA00005983"/>
    </source>
</evidence>
<evidence type="ECO:0000256" key="1">
    <source>
        <dbReference type="ARBA" id="ARBA00001946"/>
    </source>
</evidence>
<dbReference type="PANTHER" id="PTHR12358:SF106">
    <property type="entry name" value="LIPID KINASE YEGS"/>
    <property type="match status" value="1"/>
</dbReference>
<gene>
    <name evidence="10" type="ORF">ACFPFM_32300</name>
</gene>
<accession>A0ABV9Y9M7</accession>
<keyword evidence="6" id="KW-0067">ATP-binding</keyword>
<name>A0ABV9Y9M7_9PSEU</name>
<evidence type="ECO:0000313" key="10">
    <source>
        <dbReference type="EMBL" id="MFC5058417.1"/>
    </source>
</evidence>
<reference evidence="11" key="1">
    <citation type="journal article" date="2019" name="Int. J. Syst. Evol. Microbiol.">
        <title>The Global Catalogue of Microorganisms (GCM) 10K type strain sequencing project: providing services to taxonomists for standard genome sequencing and annotation.</title>
        <authorList>
            <consortium name="The Broad Institute Genomics Platform"/>
            <consortium name="The Broad Institute Genome Sequencing Center for Infectious Disease"/>
            <person name="Wu L."/>
            <person name="Ma J."/>
        </authorList>
    </citation>
    <scope>NUCLEOTIDE SEQUENCE [LARGE SCALE GENOMIC DNA]</scope>
    <source>
        <strain evidence="11">KCTC 12848</strain>
    </source>
</reference>
<evidence type="ECO:0000313" key="11">
    <source>
        <dbReference type="Proteomes" id="UP001595833"/>
    </source>
</evidence>
<evidence type="ECO:0000256" key="8">
    <source>
        <dbReference type="ARBA" id="ARBA00023264"/>
    </source>
</evidence>
<dbReference type="PROSITE" id="PS50146">
    <property type="entry name" value="DAGK"/>
    <property type="match status" value="1"/>
</dbReference>
<dbReference type="SUPFAM" id="SSF111331">
    <property type="entry name" value="NAD kinase/diacylglycerol kinase-like"/>
    <property type="match status" value="1"/>
</dbReference>
<sequence length="304" mass="31122">MKVTVALNPTAGGGRHGTRLNAVLDGLRGHVDVEVLTAAGAGEALGGYREAIDRGTDALVAIGGDGTFHTAAQAVAGGRTPVGLVPTGTCNDLADALGLPPDPVAAARAVGEALAAGRTREVDLARVDYPDGRSVRFASVLMIGYAASVADRGSRLRRPSGPRRYDVAAVLELPRFRPEVYEVELDGVPATLPAVLFAVGNTRRFGGKLHVCPDARVDDGLLDVATMGPNTLVATLGTVLRLFSGKARASDTSTRRFRVRSVRVANPGLLVCADGEALPPPPFTITGEPGALVVPAAGGTGGGR</sequence>
<keyword evidence="7" id="KW-0443">Lipid metabolism</keyword>
<dbReference type="PANTHER" id="PTHR12358">
    <property type="entry name" value="SPHINGOSINE KINASE"/>
    <property type="match status" value="1"/>
</dbReference>
<comment type="similarity">
    <text evidence="2">Belongs to the diacylglycerol/lipid kinase family.</text>
</comment>
<protein>
    <submittedName>
        <fullName evidence="10">Diacylglycerol/lipid kinase family protein</fullName>
        <ecNumber evidence="10">2.7.1.-</ecNumber>
    </submittedName>
</protein>
<dbReference type="EMBL" id="JBHSJB010000032">
    <property type="protein sequence ID" value="MFC5058417.1"/>
    <property type="molecule type" value="Genomic_DNA"/>
</dbReference>
<evidence type="ECO:0000259" key="9">
    <source>
        <dbReference type="PROSITE" id="PS50146"/>
    </source>
</evidence>
<keyword evidence="7" id="KW-0594">Phospholipid biosynthesis</keyword>
<keyword evidence="4" id="KW-0547">Nucleotide-binding</keyword>
<dbReference type="InterPro" id="IPR016064">
    <property type="entry name" value="NAD/diacylglycerol_kinase_sf"/>
</dbReference>